<feature type="domain" description="Hydrogen maturase F dimerization" evidence="2">
    <location>
        <begin position="175"/>
        <end position="273"/>
    </location>
</feature>
<gene>
    <name evidence="5" type="ORF">BA92_04915</name>
    <name evidence="4" type="ORF">IE90_10975</name>
</gene>
<feature type="domain" description="G" evidence="1">
    <location>
        <begin position="9"/>
        <end position="122"/>
    </location>
</feature>
<dbReference type="PANTHER" id="PTHR42714:SF6">
    <property type="entry name" value="TRANSLATION INITIATION FACTOR IF-2"/>
    <property type="match status" value="1"/>
</dbReference>
<dbReference type="InterPro" id="IPR006073">
    <property type="entry name" value="GTP-bd"/>
</dbReference>
<dbReference type="NCBIfam" id="TIGR00231">
    <property type="entry name" value="small_GTP"/>
    <property type="match status" value="1"/>
</dbReference>
<dbReference type="CDD" id="cd00880">
    <property type="entry name" value="Era_like"/>
    <property type="match status" value="1"/>
</dbReference>
<evidence type="ECO:0000259" key="3">
    <source>
        <dbReference type="Pfam" id="PF18133"/>
    </source>
</evidence>
<dbReference type="SUPFAM" id="SSF52540">
    <property type="entry name" value="P-loop containing nucleoside triphosphate hydrolases"/>
    <property type="match status" value="1"/>
</dbReference>
<dbReference type="Gene3D" id="3.40.50.300">
    <property type="entry name" value="P-loop containing nucleotide triphosphate hydrolases"/>
    <property type="match status" value="1"/>
</dbReference>
<dbReference type="GO" id="GO:0005525">
    <property type="term" value="F:GTP binding"/>
    <property type="evidence" value="ECO:0007669"/>
    <property type="project" value="InterPro"/>
</dbReference>
<dbReference type="InterPro" id="IPR040644">
    <property type="entry name" value="HydF_tetramer"/>
</dbReference>
<keyword evidence="7" id="KW-1185">Reference proteome</keyword>
<dbReference type="Pfam" id="PF01926">
    <property type="entry name" value="MMR_HSR1"/>
    <property type="match status" value="1"/>
</dbReference>
<evidence type="ECO:0000313" key="5">
    <source>
        <dbReference type="EMBL" id="KIO45798.1"/>
    </source>
</evidence>
<evidence type="ECO:0000313" key="4">
    <source>
        <dbReference type="EMBL" id="KIO43634.1"/>
    </source>
</evidence>
<dbReference type="GO" id="GO:0002098">
    <property type="term" value="P:tRNA wobble uridine modification"/>
    <property type="evidence" value="ECO:0007669"/>
    <property type="project" value="TreeGrafter"/>
</dbReference>
<sequence length="400" mass="44327">MGKENKLHIVLLGRRNNGKSSLINLLTGQEIAIVSEIAGTTTDTVKRSYEIPDFASVIFMDTAGIDDSGELGKKRVEKTRNAITQADIAIVVIAHNRFGQEEESLINDLQKLEIPFIVLHNKSDEESLLPALENKLVKAYRCPVIDFSTLSRQNHRVIEALKEVWKSQQQGPESLIGDLLSPGDVVLLITPIDSEAPAGRLILPQVQMIRDILDNHCTSIVLQPEEIATFLQKTGIRPRLAIADSQVFKKVAAIVPEEIPLTSFSIVLARHKGQFEAYLQGTGQIENLKEGDRILMLESCSHHVSCEDIGRHKIPHWLQTYTGKTFTFDFIAGLDNIARPVTDYAMVIQCGGCMITGKQLKNRLQPAIDAGIPVSNYGMTIAYLHGIFNRAIEVFKKSGN</sequence>
<evidence type="ECO:0000259" key="2">
    <source>
        <dbReference type="Pfam" id="PF18128"/>
    </source>
</evidence>
<evidence type="ECO:0000313" key="7">
    <source>
        <dbReference type="Proteomes" id="UP000031980"/>
    </source>
</evidence>
<dbReference type="EMBL" id="JPIU01000037">
    <property type="protein sequence ID" value="KIO45798.1"/>
    <property type="molecule type" value="Genomic_DNA"/>
</dbReference>
<comment type="caution">
    <text evidence="5">The sequence shown here is derived from an EMBL/GenBank/DDBJ whole genome shotgun (WGS) entry which is preliminary data.</text>
</comment>
<evidence type="ECO:0000259" key="1">
    <source>
        <dbReference type="Pfam" id="PF01926"/>
    </source>
</evidence>
<dbReference type="OrthoDB" id="9811338at2"/>
<reference evidence="5 7" key="1">
    <citation type="submission" date="2014-07" db="EMBL/GenBank/DDBJ databases">
        <title>Porphyromonadaceae bacterium OUH 308042 = ATCC BAA-2681 = DSM 28342 draft genome.</title>
        <authorList>
            <person name="Sydenham T.V."/>
            <person name="Hasman H."/>
            <person name="Justensen U.S."/>
        </authorList>
    </citation>
    <scope>NUCLEOTIDE SEQUENCE [LARGE SCALE GENOMIC DNA]</scope>
    <source>
        <strain evidence="5 7">OUH 308042</strain>
    </source>
</reference>
<dbReference type="InterPro" id="IPR023873">
    <property type="entry name" value="FeFe-hyd_GTPase_HydF"/>
</dbReference>
<feature type="domain" description="Hydrogen maturase F tetramerization" evidence="3">
    <location>
        <begin position="277"/>
        <end position="394"/>
    </location>
</feature>
<dbReference type="PANTHER" id="PTHR42714">
    <property type="entry name" value="TRNA MODIFICATION GTPASE GTPBP3"/>
    <property type="match status" value="1"/>
</dbReference>
<dbReference type="InterPro" id="IPR005225">
    <property type="entry name" value="Small_GTP-bd"/>
</dbReference>
<evidence type="ECO:0000313" key="6">
    <source>
        <dbReference type="Proteomes" id="UP000031937"/>
    </source>
</evidence>
<reference evidence="4 6" key="2">
    <citation type="submission" date="2014-07" db="EMBL/GenBank/DDBJ databases">
        <title>Porphyromonadaceae bacterium OUH 334697 = ATCC BAA-2682 = DSM 28341 draft genome.</title>
        <authorList>
            <person name="Sydenham T.V."/>
            <person name="Hasman H."/>
            <person name="Justesen U.S."/>
        </authorList>
    </citation>
    <scope>NUCLEOTIDE SEQUENCE [LARGE SCALE GENOMIC DNA]</scope>
    <source>
        <strain evidence="4 6">OUH 334697</strain>
    </source>
</reference>
<dbReference type="Proteomes" id="UP000031937">
    <property type="component" value="Unassembled WGS sequence"/>
</dbReference>
<dbReference type="Gene3D" id="3.40.50.11420">
    <property type="match status" value="1"/>
</dbReference>
<accession>A0A0C3MH13</accession>
<name>A0A0C3MH13_9PORP</name>
<protein>
    <submittedName>
        <fullName evidence="5">GTP-binding protein</fullName>
    </submittedName>
</protein>
<dbReference type="NCBIfam" id="TIGR03918">
    <property type="entry name" value="GTP_HydF"/>
    <property type="match status" value="1"/>
</dbReference>
<dbReference type="Proteomes" id="UP000031980">
    <property type="component" value="Unassembled WGS sequence"/>
</dbReference>
<dbReference type="Pfam" id="PF18128">
    <property type="entry name" value="HydF_dimer"/>
    <property type="match status" value="1"/>
</dbReference>
<dbReference type="InterPro" id="IPR027417">
    <property type="entry name" value="P-loop_NTPase"/>
</dbReference>
<dbReference type="InterPro" id="IPR041606">
    <property type="entry name" value="HydF_dimer"/>
</dbReference>
<proteinExistence type="predicted"/>
<dbReference type="Gene3D" id="3.40.50.11410">
    <property type="match status" value="1"/>
</dbReference>
<organism evidence="5 7">
    <name type="scientific">Sanguibacteroides justesenii</name>
    <dbReference type="NCBI Taxonomy" id="1547597"/>
    <lineage>
        <taxon>Bacteria</taxon>
        <taxon>Pseudomonadati</taxon>
        <taxon>Bacteroidota</taxon>
        <taxon>Bacteroidia</taxon>
        <taxon>Bacteroidales</taxon>
        <taxon>Porphyromonadaceae</taxon>
        <taxon>Sanguibacteroides</taxon>
    </lineage>
</organism>
<dbReference type="EMBL" id="JPIT01000031">
    <property type="protein sequence ID" value="KIO43634.1"/>
    <property type="molecule type" value="Genomic_DNA"/>
</dbReference>
<dbReference type="AlphaFoldDB" id="A0A0C3MH13"/>
<dbReference type="Pfam" id="PF18133">
    <property type="entry name" value="HydF_tetramer"/>
    <property type="match status" value="1"/>
</dbReference>
<dbReference type="GO" id="GO:0005737">
    <property type="term" value="C:cytoplasm"/>
    <property type="evidence" value="ECO:0007669"/>
    <property type="project" value="TreeGrafter"/>
</dbReference>
<dbReference type="GO" id="GO:0030488">
    <property type="term" value="P:tRNA methylation"/>
    <property type="evidence" value="ECO:0007669"/>
    <property type="project" value="TreeGrafter"/>
</dbReference>